<sequence length="103" mass="11745">MPGWKSLAVYTPHPHVCGSRCFALARPQHSITLYDILCFRLISTPGKVKDLSERTVERSWRAELKVTFNRRESYGGPLKKCTHQKIPEDVEKLPHSSAPTVTR</sequence>
<dbReference type="EMBL" id="LN649229">
    <property type="protein sequence ID" value="CEI64685.1"/>
    <property type="molecule type" value="Genomic_DNA"/>
</dbReference>
<organism evidence="2 3">
    <name type="scientific">Fusarium venenatum</name>
    <dbReference type="NCBI Taxonomy" id="56646"/>
    <lineage>
        <taxon>Eukaryota</taxon>
        <taxon>Fungi</taxon>
        <taxon>Dikarya</taxon>
        <taxon>Ascomycota</taxon>
        <taxon>Pezizomycotina</taxon>
        <taxon>Sordariomycetes</taxon>
        <taxon>Hypocreomycetidae</taxon>
        <taxon>Hypocreales</taxon>
        <taxon>Nectriaceae</taxon>
        <taxon>Fusarium</taxon>
    </lineage>
</organism>
<accession>A0A2L2TW38</accession>
<evidence type="ECO:0000256" key="1">
    <source>
        <dbReference type="SAM" id="MobiDB-lite"/>
    </source>
</evidence>
<keyword evidence="3" id="KW-1185">Reference proteome</keyword>
<evidence type="ECO:0000313" key="2">
    <source>
        <dbReference type="EMBL" id="CEI64685.1"/>
    </source>
</evidence>
<name>A0A2L2TW38_9HYPO</name>
<protein>
    <submittedName>
        <fullName evidence="2">Uncharacterized protein</fullName>
    </submittedName>
</protein>
<dbReference type="Proteomes" id="UP000245910">
    <property type="component" value="Chromosome I"/>
</dbReference>
<feature type="compositionally biased region" description="Basic and acidic residues" evidence="1">
    <location>
        <begin position="85"/>
        <end position="94"/>
    </location>
</feature>
<reference evidence="3" key="1">
    <citation type="submission" date="2014-10" db="EMBL/GenBank/DDBJ databases">
        <authorList>
            <person name="King R."/>
        </authorList>
    </citation>
    <scope>NUCLEOTIDE SEQUENCE [LARGE SCALE GENOMIC DNA]</scope>
    <source>
        <strain evidence="3">A3/5</strain>
    </source>
</reference>
<feature type="region of interest" description="Disordered" evidence="1">
    <location>
        <begin position="79"/>
        <end position="103"/>
    </location>
</feature>
<proteinExistence type="predicted"/>
<dbReference type="AlphaFoldDB" id="A0A2L2TW38"/>
<evidence type="ECO:0000313" key="3">
    <source>
        <dbReference type="Proteomes" id="UP000245910"/>
    </source>
</evidence>